<name>A0ABV6N407_9PSEU</name>
<evidence type="ECO:0000256" key="6">
    <source>
        <dbReference type="HAMAP-Rule" id="MF_00653"/>
    </source>
</evidence>
<comment type="function">
    <text evidence="6">May be involved in the transport of PQQ or its precursor to the periplasm.</text>
</comment>
<dbReference type="Gene3D" id="3.60.15.10">
    <property type="entry name" value="Ribonuclease Z/Hydroxyacylglutathione hydrolase-like"/>
    <property type="match status" value="1"/>
</dbReference>
<evidence type="ECO:0000313" key="9">
    <source>
        <dbReference type="Proteomes" id="UP001589810"/>
    </source>
</evidence>
<dbReference type="Pfam" id="PF12706">
    <property type="entry name" value="Lactamase_B_2"/>
    <property type="match status" value="1"/>
</dbReference>
<comment type="caution">
    <text evidence="8">The sequence shown here is derived from an EMBL/GenBank/DDBJ whole genome shotgun (WGS) entry which is preliminary data.</text>
</comment>
<evidence type="ECO:0000313" key="8">
    <source>
        <dbReference type="EMBL" id="MFC0547297.1"/>
    </source>
</evidence>
<dbReference type="SUPFAM" id="SSF56281">
    <property type="entry name" value="Metallo-hydrolase/oxidoreductase"/>
    <property type="match status" value="1"/>
</dbReference>
<dbReference type="EMBL" id="JBHLUD010000013">
    <property type="protein sequence ID" value="MFC0547297.1"/>
    <property type="molecule type" value="Genomic_DNA"/>
</dbReference>
<dbReference type="InterPro" id="IPR036866">
    <property type="entry name" value="RibonucZ/Hydroxyglut_hydro"/>
</dbReference>
<dbReference type="Proteomes" id="UP001589810">
    <property type="component" value="Unassembled WGS sequence"/>
</dbReference>
<dbReference type="NCBIfam" id="TIGR02108">
    <property type="entry name" value="PQQ_syn_pqqB"/>
    <property type="match status" value="1"/>
</dbReference>
<evidence type="ECO:0000259" key="7">
    <source>
        <dbReference type="Pfam" id="PF12706"/>
    </source>
</evidence>
<comment type="pathway">
    <text evidence="1 6">Cofactor biosynthesis; pyrroloquinoline quinone biosynthesis.</text>
</comment>
<accession>A0ABV6N407</accession>
<evidence type="ECO:0000256" key="4">
    <source>
        <dbReference type="ARBA" id="ARBA00022448"/>
    </source>
</evidence>
<dbReference type="RefSeq" id="WP_379794491.1">
    <property type="nucleotide sequence ID" value="NZ_JBHLUD010000013.1"/>
</dbReference>
<feature type="domain" description="Metallo-beta-lactamase" evidence="7">
    <location>
        <begin position="49"/>
        <end position="260"/>
    </location>
</feature>
<organism evidence="8 9">
    <name type="scientific">Kutzneria chonburiensis</name>
    <dbReference type="NCBI Taxonomy" id="1483604"/>
    <lineage>
        <taxon>Bacteria</taxon>
        <taxon>Bacillati</taxon>
        <taxon>Actinomycetota</taxon>
        <taxon>Actinomycetes</taxon>
        <taxon>Pseudonocardiales</taxon>
        <taxon>Pseudonocardiaceae</taxon>
        <taxon>Kutzneria</taxon>
    </lineage>
</organism>
<keyword evidence="9" id="KW-1185">Reference proteome</keyword>
<comment type="similarity">
    <text evidence="2 6">Belongs to the PqqB family.</text>
</comment>
<proteinExistence type="inferred from homology"/>
<sequence length="294" mass="31041">MRVVVLGTAAGGGFPQWNCACSLCVQGRSGALPSRTQDCLAVSGNGSDWWLLNASPDIRSQLLASPAFTPGPGRRDTPVRGVLLTSAELDHSLGVFSLREGGGQHLYAPLNAMTALRSPLGLGPVLDLYAGWSWHETVPDEPFELAGLTATAHPVGIKRPKYAPALPGSWVVAYRLHDPVTGGTLLYAPCLATWSPEFEALLTGVDCLFLDGTFCSPDEMGIQTGDAKGQSAMGHLPVLGDTGSLVQLRRFPSMRRIYTHLNNTNPLLDPASPESAEITAAGVEVVEDGTTLAL</sequence>
<dbReference type="InterPro" id="IPR011842">
    <property type="entry name" value="PQQ_synth_PqqB"/>
</dbReference>
<evidence type="ECO:0000256" key="1">
    <source>
        <dbReference type="ARBA" id="ARBA00004886"/>
    </source>
</evidence>
<dbReference type="InterPro" id="IPR001279">
    <property type="entry name" value="Metallo-B-lactamas"/>
</dbReference>
<keyword evidence="4 6" id="KW-0813">Transport</keyword>
<evidence type="ECO:0000256" key="2">
    <source>
        <dbReference type="ARBA" id="ARBA00008481"/>
    </source>
</evidence>
<evidence type="ECO:0000256" key="5">
    <source>
        <dbReference type="ARBA" id="ARBA00022905"/>
    </source>
</evidence>
<gene>
    <name evidence="6 8" type="primary">pqqB</name>
    <name evidence="8" type="ORF">ACFFH7_37715</name>
</gene>
<protein>
    <recommendedName>
        <fullName evidence="3 6">Coenzyme PQQ synthesis protein B</fullName>
    </recommendedName>
    <alternativeName>
        <fullName evidence="6">Pyrroloquinoline quinone biosynthesis protein B</fullName>
    </alternativeName>
</protein>
<evidence type="ECO:0000256" key="3">
    <source>
        <dbReference type="ARBA" id="ARBA00015084"/>
    </source>
</evidence>
<dbReference type="HAMAP" id="MF_00653">
    <property type="entry name" value="PQQ_syn_PqqB"/>
    <property type="match status" value="1"/>
</dbReference>
<keyword evidence="5 6" id="KW-0884">PQQ biosynthesis</keyword>
<reference evidence="8 9" key="1">
    <citation type="submission" date="2024-09" db="EMBL/GenBank/DDBJ databases">
        <authorList>
            <person name="Sun Q."/>
            <person name="Mori K."/>
        </authorList>
    </citation>
    <scope>NUCLEOTIDE SEQUENCE [LARGE SCALE GENOMIC DNA]</scope>
    <source>
        <strain evidence="8 9">TBRC 1432</strain>
    </source>
</reference>